<accession>A0A1G1VBJ7</accession>
<dbReference type="EC" id="3.1.4.-" evidence="2"/>
<evidence type="ECO:0000313" key="5">
    <source>
        <dbReference type="Proteomes" id="UP000178659"/>
    </source>
</evidence>
<reference evidence="4 5" key="1">
    <citation type="journal article" date="2016" name="Nat. Commun.">
        <title>Thousands of microbial genomes shed light on interconnected biogeochemical processes in an aquifer system.</title>
        <authorList>
            <person name="Anantharaman K."/>
            <person name="Brown C.T."/>
            <person name="Hug L.A."/>
            <person name="Sharon I."/>
            <person name="Castelle C.J."/>
            <person name="Probst A.J."/>
            <person name="Thomas B.C."/>
            <person name="Singh A."/>
            <person name="Wilkins M.J."/>
            <person name="Karaoz U."/>
            <person name="Brodie E.L."/>
            <person name="Williams K.H."/>
            <person name="Hubbard S.S."/>
            <person name="Banfield J.F."/>
        </authorList>
    </citation>
    <scope>NUCLEOTIDE SEQUENCE [LARGE SCALE GENOMIC DNA]</scope>
</reference>
<evidence type="ECO:0000313" key="4">
    <source>
        <dbReference type="EMBL" id="OGY12612.1"/>
    </source>
</evidence>
<dbReference type="InterPro" id="IPR000979">
    <property type="entry name" value="Phosphodiesterase_MJ0936/Vps29"/>
</dbReference>
<feature type="domain" description="Calcineurin-like phosphoesterase" evidence="3">
    <location>
        <begin position="12"/>
        <end position="163"/>
    </location>
</feature>
<dbReference type="AlphaFoldDB" id="A0A1G1VBJ7"/>
<name>A0A1G1VBJ7_9BACT</name>
<comment type="cofactor">
    <cofactor evidence="2">
        <name>a divalent metal cation</name>
        <dbReference type="ChEBI" id="CHEBI:60240"/>
    </cofactor>
</comment>
<gene>
    <name evidence="4" type="ORF">A3A77_05030</name>
</gene>
<dbReference type="Proteomes" id="UP000178659">
    <property type="component" value="Unassembled WGS sequence"/>
</dbReference>
<proteinExistence type="inferred from homology"/>
<dbReference type="EMBL" id="MHCC01000026">
    <property type="protein sequence ID" value="OGY12612.1"/>
    <property type="molecule type" value="Genomic_DNA"/>
</dbReference>
<dbReference type="NCBIfam" id="TIGR00040">
    <property type="entry name" value="yfcE"/>
    <property type="match status" value="1"/>
</dbReference>
<sequence>MHDEQHMSYFSMRVVVISDTHGNIERIKHVLRFAKEIKAGAIVHCGDWDNTLAIKTVASFGIPLYGVLGNADISPQMVDAVREFCEKSDEDFLEFELDGKKIGVCHFPDRIKDIDKDTEHERGIIFYGHTHKSKGSWAGKTRLVNPGALARTDQPSFVVYDTKLDNVQFIDVKV</sequence>
<dbReference type="InterPro" id="IPR024654">
    <property type="entry name" value="Calcineurin-like_PHP_lpxH"/>
</dbReference>
<comment type="similarity">
    <text evidence="1 2">Belongs to the metallophosphoesterase superfamily. YfcE family.</text>
</comment>
<dbReference type="GO" id="GO:0016787">
    <property type="term" value="F:hydrolase activity"/>
    <property type="evidence" value="ECO:0007669"/>
    <property type="project" value="UniProtKB-UniRule"/>
</dbReference>
<dbReference type="InterPro" id="IPR053193">
    <property type="entry name" value="MetalloPDE_YfcE-like"/>
</dbReference>
<keyword evidence="2" id="KW-0479">Metal-binding</keyword>
<dbReference type="PANTHER" id="PTHR43165">
    <property type="entry name" value="METALLOPHOSPHOESTERASE"/>
    <property type="match status" value="1"/>
</dbReference>
<comment type="caution">
    <text evidence="4">The sequence shown here is derived from an EMBL/GenBank/DDBJ whole genome shotgun (WGS) entry which is preliminary data.</text>
</comment>
<organism evidence="4 5">
    <name type="scientific">Candidatus Blackburnbacteria bacterium RIFCSPLOWO2_01_FULL_40_20</name>
    <dbReference type="NCBI Taxonomy" id="1797519"/>
    <lineage>
        <taxon>Bacteria</taxon>
        <taxon>Candidatus Blackburniibacteriota</taxon>
    </lineage>
</organism>
<dbReference type="InterPro" id="IPR029052">
    <property type="entry name" value="Metallo-depent_PP-like"/>
</dbReference>
<dbReference type="PANTHER" id="PTHR43165:SF1">
    <property type="entry name" value="PHOSPHODIESTERASE MJ0936"/>
    <property type="match status" value="1"/>
</dbReference>
<protein>
    <recommendedName>
        <fullName evidence="2">Phosphoesterase</fullName>
        <ecNumber evidence="2">3.1.4.-</ecNumber>
    </recommendedName>
</protein>
<evidence type="ECO:0000256" key="1">
    <source>
        <dbReference type="ARBA" id="ARBA00008950"/>
    </source>
</evidence>
<evidence type="ECO:0000256" key="2">
    <source>
        <dbReference type="RuleBase" id="RU362039"/>
    </source>
</evidence>
<dbReference type="GO" id="GO:0046872">
    <property type="term" value="F:metal ion binding"/>
    <property type="evidence" value="ECO:0007669"/>
    <property type="project" value="UniProtKB-KW"/>
</dbReference>
<evidence type="ECO:0000259" key="3">
    <source>
        <dbReference type="Pfam" id="PF12850"/>
    </source>
</evidence>
<dbReference type="SUPFAM" id="SSF56300">
    <property type="entry name" value="Metallo-dependent phosphatases"/>
    <property type="match status" value="1"/>
</dbReference>
<dbReference type="Gene3D" id="3.60.21.10">
    <property type="match status" value="1"/>
</dbReference>
<dbReference type="Pfam" id="PF12850">
    <property type="entry name" value="Metallophos_2"/>
    <property type="match status" value="1"/>
</dbReference>